<proteinExistence type="predicted"/>
<evidence type="ECO:0000313" key="1">
    <source>
        <dbReference type="EMBL" id="VDK86831.1"/>
    </source>
</evidence>
<sequence length="79" mass="9314">MMPRISVKQKESCLIHTMKARIKLFGLHYGLSLCCKPTQCLTYRFASGSNQKSRKELLPFEQRFHEKIFVKSKFMLEDT</sequence>
<evidence type="ECO:0000313" key="2">
    <source>
        <dbReference type="Proteomes" id="UP000277928"/>
    </source>
</evidence>
<dbReference type="AlphaFoldDB" id="A0A3P6V9E0"/>
<dbReference type="Proteomes" id="UP000277928">
    <property type="component" value="Unassembled WGS sequence"/>
</dbReference>
<organism evidence="1 2">
    <name type="scientific">Litomosoides sigmodontis</name>
    <name type="common">Filarial nematode worm</name>
    <dbReference type="NCBI Taxonomy" id="42156"/>
    <lineage>
        <taxon>Eukaryota</taxon>
        <taxon>Metazoa</taxon>
        <taxon>Ecdysozoa</taxon>
        <taxon>Nematoda</taxon>
        <taxon>Chromadorea</taxon>
        <taxon>Rhabditida</taxon>
        <taxon>Spirurina</taxon>
        <taxon>Spiruromorpha</taxon>
        <taxon>Filarioidea</taxon>
        <taxon>Onchocercidae</taxon>
        <taxon>Litomosoides</taxon>
    </lineage>
</organism>
<gene>
    <name evidence="1" type="ORF">NLS_LOCUS7831</name>
</gene>
<accession>A0A3P6V9E0</accession>
<name>A0A3P6V9E0_LITSI</name>
<protein>
    <submittedName>
        <fullName evidence="1">Uncharacterized protein</fullName>
    </submittedName>
</protein>
<keyword evidence="2" id="KW-1185">Reference proteome</keyword>
<reference evidence="1 2" key="1">
    <citation type="submission" date="2018-08" db="EMBL/GenBank/DDBJ databases">
        <authorList>
            <person name="Laetsch R D."/>
            <person name="Stevens L."/>
            <person name="Kumar S."/>
            <person name="Blaxter L. M."/>
        </authorList>
    </citation>
    <scope>NUCLEOTIDE SEQUENCE [LARGE SCALE GENOMIC DNA]</scope>
</reference>
<dbReference type="EMBL" id="UYRX01000874">
    <property type="protein sequence ID" value="VDK86831.1"/>
    <property type="molecule type" value="Genomic_DNA"/>
</dbReference>